<organism evidence="2">
    <name type="scientific">Brassica oleracea</name>
    <name type="common">Wild cabbage</name>
    <dbReference type="NCBI Taxonomy" id="3712"/>
    <lineage>
        <taxon>Eukaryota</taxon>
        <taxon>Viridiplantae</taxon>
        <taxon>Streptophyta</taxon>
        <taxon>Embryophyta</taxon>
        <taxon>Tracheophyta</taxon>
        <taxon>Spermatophyta</taxon>
        <taxon>Magnoliopsida</taxon>
        <taxon>eudicotyledons</taxon>
        <taxon>Gunneridae</taxon>
        <taxon>Pentapetalae</taxon>
        <taxon>rosids</taxon>
        <taxon>malvids</taxon>
        <taxon>Brassicales</taxon>
        <taxon>Brassicaceae</taxon>
        <taxon>Brassiceae</taxon>
        <taxon>Brassica</taxon>
    </lineage>
</organism>
<dbReference type="PANTHER" id="PTHR35770">
    <property type="entry name" value="U2 SMALL NUCLEAR RIBONUCLEOPROTEIN AUXILIARY FACTOR-LIKE PROTEIN"/>
    <property type="match status" value="1"/>
</dbReference>
<protein>
    <submittedName>
        <fullName evidence="2">Uncharacterized protein</fullName>
    </submittedName>
</protein>
<feature type="compositionally biased region" description="Basic and acidic residues" evidence="1">
    <location>
        <begin position="164"/>
        <end position="182"/>
    </location>
</feature>
<dbReference type="EMBL" id="LR031872">
    <property type="protein sequence ID" value="VDC95324.1"/>
    <property type="molecule type" value="Genomic_DNA"/>
</dbReference>
<feature type="compositionally biased region" description="Basic residues" evidence="1">
    <location>
        <begin position="211"/>
        <end position="225"/>
    </location>
</feature>
<feature type="region of interest" description="Disordered" evidence="1">
    <location>
        <begin position="152"/>
        <end position="236"/>
    </location>
</feature>
<evidence type="ECO:0000256" key="1">
    <source>
        <dbReference type="SAM" id="MobiDB-lite"/>
    </source>
</evidence>
<sequence>MASFERFEPVFGEVVPERSDPGSGLLRRCLFHVYASDSFHLTVHVTDFITGAWETILSVSQLDDMRDTVGIGGTWSEFLDYTVASLKSENVKLLLGDHSISKGVESARLVSQKAKGMPRIVVTLTKMAESSASEAMSTLSLELFRSFKRKQHLQGETSTSAAATDEKDKRDASHNQPERYSGKLDVMAPSIDNRQDSPAKQSTREANIIKPSKRVPAHRRTRKRGALLQDSDEEDG</sequence>
<name>A0A3P6B824_BRAOL</name>
<accession>A0A3P6B824</accession>
<gene>
    <name evidence="2" type="ORF">BOLC3T18495H</name>
</gene>
<dbReference type="AlphaFoldDB" id="A0A3P6B824"/>
<proteinExistence type="predicted"/>
<evidence type="ECO:0000313" key="2">
    <source>
        <dbReference type="EMBL" id="VDC95324.1"/>
    </source>
</evidence>
<dbReference type="PANTHER" id="PTHR35770:SF1">
    <property type="entry name" value="U2 SMALL NUCLEAR RIBONUCLEOPROTEIN AUXILIARY FACTOR-LIKE PROTEIN"/>
    <property type="match status" value="1"/>
</dbReference>
<reference evidence="2" key="1">
    <citation type="submission" date="2018-11" db="EMBL/GenBank/DDBJ databases">
        <authorList>
            <consortium name="Genoscope - CEA"/>
            <person name="William W."/>
        </authorList>
    </citation>
    <scope>NUCLEOTIDE SEQUENCE</scope>
</reference>
<feature type="compositionally biased region" description="Polar residues" evidence="1">
    <location>
        <begin position="196"/>
        <end position="205"/>
    </location>
</feature>